<protein>
    <submittedName>
        <fullName evidence="5">Sulfotransferase 1 family member D1</fullName>
    </submittedName>
</protein>
<comment type="similarity">
    <text evidence="1">Belongs to the sulfotransferase 1 family.</text>
</comment>
<evidence type="ECO:0000259" key="3">
    <source>
        <dbReference type="Pfam" id="PF00685"/>
    </source>
</evidence>
<dbReference type="Pfam" id="PF00685">
    <property type="entry name" value="Sulfotransfer_1"/>
    <property type="match status" value="1"/>
</dbReference>
<accession>A0AAJ6VUN5</accession>
<keyword evidence="4" id="KW-1185">Reference proteome</keyword>
<gene>
    <name evidence="5" type="primary">LOC100902759</name>
</gene>
<dbReference type="InterPro" id="IPR027417">
    <property type="entry name" value="P-loop_NTPase"/>
</dbReference>
<dbReference type="AlphaFoldDB" id="A0AAJ6VUN5"/>
<evidence type="ECO:0000256" key="2">
    <source>
        <dbReference type="ARBA" id="ARBA00022679"/>
    </source>
</evidence>
<dbReference type="Gene3D" id="3.40.50.300">
    <property type="entry name" value="P-loop containing nucleotide triphosphate hydrolases"/>
    <property type="match status" value="1"/>
</dbReference>
<dbReference type="GO" id="GO:0008146">
    <property type="term" value="F:sulfotransferase activity"/>
    <property type="evidence" value="ECO:0007669"/>
    <property type="project" value="InterPro"/>
</dbReference>
<evidence type="ECO:0000256" key="1">
    <source>
        <dbReference type="ARBA" id="ARBA00005771"/>
    </source>
</evidence>
<dbReference type="Proteomes" id="UP000694867">
    <property type="component" value="Unplaced"/>
</dbReference>
<feature type="domain" description="Sulfotransferase" evidence="3">
    <location>
        <begin position="49"/>
        <end position="306"/>
    </location>
</feature>
<sequence length="328" mass="38282">MAKIGEPLPGREEIVVNLKPLYLDFDGTRMAKLFTVKCFREAVNYKPRPDDIFIATFPKCGTTWMSEITYLIFHHGNSPNSHLDRLQSTPFIEMTGEAGPRNMARPGCIKTHLPRNLVPYSDDAKYIYVVRNPKDCAVSYFHHQKKTFSAYEFEDGSFDEFFELFLKGETEYNDYFAHLLSWYPQTKKPNTFLIHYEDLKKDPRSEILRLGKFLGEDYYKSMLESNLIDKIVVGCHVDTMKKHYERFDIPIEGVQNAGVANFVKMNIKQKTEEGTIRLPGFVRQGKVNGWKDMFTAEMNSRMERKIFETLEPVCPEIVQKWRDHNILS</sequence>
<evidence type="ECO:0000313" key="4">
    <source>
        <dbReference type="Proteomes" id="UP000694867"/>
    </source>
</evidence>
<dbReference type="SUPFAM" id="SSF52540">
    <property type="entry name" value="P-loop containing nucleoside triphosphate hydrolases"/>
    <property type="match status" value="1"/>
</dbReference>
<dbReference type="RefSeq" id="XP_003737083.1">
    <property type="nucleotide sequence ID" value="XM_003737035.3"/>
</dbReference>
<dbReference type="KEGG" id="goe:100902759"/>
<keyword evidence="2" id="KW-0808">Transferase</keyword>
<evidence type="ECO:0000313" key="5">
    <source>
        <dbReference type="RefSeq" id="XP_003737083.1"/>
    </source>
</evidence>
<name>A0AAJ6VUN5_9ACAR</name>
<reference evidence="5" key="1">
    <citation type="submission" date="2025-08" db="UniProtKB">
        <authorList>
            <consortium name="RefSeq"/>
        </authorList>
    </citation>
    <scope>IDENTIFICATION</scope>
</reference>
<dbReference type="PANTHER" id="PTHR11783">
    <property type="entry name" value="SULFOTRANSFERASE SULT"/>
    <property type="match status" value="1"/>
</dbReference>
<dbReference type="InterPro" id="IPR000863">
    <property type="entry name" value="Sulfotransferase_dom"/>
</dbReference>
<organism evidence="4 5">
    <name type="scientific">Galendromus occidentalis</name>
    <name type="common">western predatory mite</name>
    <dbReference type="NCBI Taxonomy" id="34638"/>
    <lineage>
        <taxon>Eukaryota</taxon>
        <taxon>Metazoa</taxon>
        <taxon>Ecdysozoa</taxon>
        <taxon>Arthropoda</taxon>
        <taxon>Chelicerata</taxon>
        <taxon>Arachnida</taxon>
        <taxon>Acari</taxon>
        <taxon>Parasitiformes</taxon>
        <taxon>Mesostigmata</taxon>
        <taxon>Gamasina</taxon>
        <taxon>Phytoseioidea</taxon>
        <taxon>Phytoseiidae</taxon>
        <taxon>Typhlodrominae</taxon>
        <taxon>Galendromus</taxon>
    </lineage>
</organism>
<dbReference type="GeneID" id="100902759"/>
<proteinExistence type="inferred from homology"/>